<dbReference type="EMBL" id="KZ819634">
    <property type="protein sequence ID" value="PWN93852.1"/>
    <property type="molecule type" value="Genomic_DNA"/>
</dbReference>
<dbReference type="Pfam" id="PF26254">
    <property type="entry name" value="Ig_TRAPPC9-Trs120_1st"/>
    <property type="match status" value="1"/>
</dbReference>
<evidence type="ECO:0000313" key="8">
    <source>
        <dbReference type="EMBL" id="PWN93852.1"/>
    </source>
</evidence>
<dbReference type="InterPro" id="IPR058565">
    <property type="entry name" value="Ig_TRAPPC9_Trs120_1st"/>
</dbReference>
<feature type="compositionally biased region" description="Low complexity" evidence="3">
    <location>
        <begin position="751"/>
        <end position="761"/>
    </location>
</feature>
<dbReference type="Pfam" id="PF26282">
    <property type="entry name" value="Ig_TRAPPC9-Trs120_3rd"/>
    <property type="match status" value="1"/>
</dbReference>
<feature type="domain" description="Trs120/TRAPPC9 first Ig-like" evidence="6">
    <location>
        <begin position="884"/>
        <end position="1078"/>
    </location>
</feature>
<dbReference type="Pfam" id="PF26280">
    <property type="entry name" value="Ig_TRAPPC9-Trs120_2nd"/>
    <property type="match status" value="1"/>
</dbReference>
<dbReference type="RefSeq" id="XP_025381050.1">
    <property type="nucleotide sequence ID" value="XM_025519484.1"/>
</dbReference>
<dbReference type="OrthoDB" id="27962at2759"/>
<feature type="region of interest" description="Disordered" evidence="3">
    <location>
        <begin position="271"/>
        <end position="290"/>
    </location>
</feature>
<name>A0A316YXJ6_9BASI</name>
<dbReference type="InParanoid" id="A0A316YXJ6"/>
<dbReference type="InterPro" id="IPR058564">
    <property type="entry name" value="TPR_TRAPPC9_Trs120"/>
</dbReference>
<comment type="subcellular location">
    <subcellularLocation>
        <location evidence="1">Golgi apparatus</location>
    </subcellularLocation>
</comment>
<feature type="compositionally biased region" description="Low complexity" evidence="3">
    <location>
        <begin position="273"/>
        <end position="290"/>
    </location>
</feature>
<feature type="region of interest" description="Disordered" evidence="3">
    <location>
        <begin position="1"/>
        <end position="20"/>
    </location>
</feature>
<evidence type="ECO:0000256" key="2">
    <source>
        <dbReference type="ARBA" id="ARBA00023034"/>
    </source>
</evidence>
<dbReference type="STRING" id="215250.A0A316YXJ6"/>
<feature type="domain" description="Trs120/TRAPPC9 N-terminal" evidence="4">
    <location>
        <begin position="21"/>
        <end position="450"/>
    </location>
</feature>
<dbReference type="InterPro" id="IPR013935">
    <property type="entry name" value="Trs120_TRAPPC9"/>
</dbReference>
<keyword evidence="2" id="KW-0333">Golgi apparatus</keyword>
<dbReference type="PANTHER" id="PTHR21512:SF5">
    <property type="entry name" value="TRAFFICKING PROTEIN PARTICLE COMPLEX SUBUNIT 9"/>
    <property type="match status" value="1"/>
</dbReference>
<evidence type="ECO:0000259" key="7">
    <source>
        <dbReference type="Pfam" id="PF26282"/>
    </source>
</evidence>
<protein>
    <recommendedName>
        <fullName evidence="10">Trs120-domain-containing protein</fullName>
    </recommendedName>
</protein>
<feature type="region of interest" description="Disordered" evidence="3">
    <location>
        <begin position="316"/>
        <end position="387"/>
    </location>
</feature>
<feature type="compositionally biased region" description="Low complexity" evidence="3">
    <location>
        <begin position="176"/>
        <end position="206"/>
    </location>
</feature>
<evidence type="ECO:0000256" key="1">
    <source>
        <dbReference type="ARBA" id="ARBA00004555"/>
    </source>
</evidence>
<feature type="region of interest" description="Disordered" evidence="3">
    <location>
        <begin position="893"/>
        <end position="926"/>
    </location>
</feature>
<dbReference type="InterPro" id="IPR058563">
    <property type="entry name" value="Trs120_TRAPPC9_N"/>
</dbReference>
<feature type="domain" description="Trs120/TRAPPC9 third Ig-like" evidence="7">
    <location>
        <begin position="1282"/>
        <end position="1404"/>
    </location>
</feature>
<dbReference type="GO" id="GO:0005802">
    <property type="term" value="C:trans-Golgi network"/>
    <property type="evidence" value="ECO:0007669"/>
    <property type="project" value="TreeGrafter"/>
</dbReference>
<feature type="region of interest" description="Disordered" evidence="3">
    <location>
        <begin position="742"/>
        <end position="761"/>
    </location>
</feature>
<feature type="domain" description="Trs120/TRAPPC9 TPR region" evidence="5">
    <location>
        <begin position="531"/>
        <end position="859"/>
    </location>
</feature>
<feature type="compositionally biased region" description="Basic and acidic residues" evidence="3">
    <location>
        <begin position="893"/>
        <end position="903"/>
    </location>
</feature>
<reference evidence="8 9" key="1">
    <citation type="journal article" date="2018" name="Mol. Biol. Evol.">
        <title>Broad Genomic Sampling Reveals a Smut Pathogenic Ancestry of the Fungal Clade Ustilaginomycotina.</title>
        <authorList>
            <person name="Kijpornyongpan T."/>
            <person name="Mondo S.J."/>
            <person name="Barry K."/>
            <person name="Sandor L."/>
            <person name="Lee J."/>
            <person name="Lipzen A."/>
            <person name="Pangilinan J."/>
            <person name="LaButti K."/>
            <person name="Hainaut M."/>
            <person name="Henrissat B."/>
            <person name="Grigoriev I.V."/>
            <person name="Spatafora J.W."/>
            <person name="Aime M.C."/>
        </authorList>
    </citation>
    <scope>NUCLEOTIDE SEQUENCE [LARGE SCALE GENOMIC DNA]</scope>
    <source>
        <strain evidence="8 9">MCA 4198</strain>
    </source>
</reference>
<gene>
    <name evidence="8" type="ORF">FA10DRAFT_248239</name>
</gene>
<feature type="region of interest" description="Disordered" evidence="3">
    <location>
        <begin position="1062"/>
        <end position="1086"/>
    </location>
</feature>
<evidence type="ECO:0000259" key="5">
    <source>
        <dbReference type="Pfam" id="PF26251"/>
    </source>
</evidence>
<feature type="compositionally biased region" description="Low complexity" evidence="3">
    <location>
        <begin position="316"/>
        <end position="352"/>
    </location>
</feature>
<evidence type="ECO:0000256" key="3">
    <source>
        <dbReference type="SAM" id="MobiDB-lite"/>
    </source>
</evidence>
<accession>A0A316YXJ6</accession>
<feature type="region of interest" description="Disordered" evidence="3">
    <location>
        <begin position="173"/>
        <end position="211"/>
    </location>
</feature>
<dbReference type="InterPro" id="IPR058567">
    <property type="entry name" value="Ig_TRAPPC9_Trs120_3rd"/>
</dbReference>
<evidence type="ECO:0008006" key="10">
    <source>
        <dbReference type="Google" id="ProtNLM"/>
    </source>
</evidence>
<sequence>MGLPEGQHEAAPTPTPVGGRSFASPAMVRILLAPAGPDVTPAEFDKWSAAVRNWESVKLTELPKSQTGRPGPATGSAMARTGEVHLSFITSYDPSHSFLAPFSMHRQVLGVLGLGTSHSQTDREALERAPTALRQLHPSAVVHRVFAFDTGAARPQTIDLSSMTNPGEAIEAAGKGESAVSANGSAASSSRPGSSSSSRSSSSSSGAGFGDSGKSGLVVFPAVRKDMKDVRFYLKTLIPDFVSSLLDGVHQIVEGLEGTPLETPRETLDGVVSSTAPSAPSASSSTSSALSAGLGANVSTAASSAASRASALFSSFGSSSSSSSSATSTPNETSTLSSASSMISSSSSSSSTGGDSPLRKSTLPSTSATNSSKRSKTGQSIVSAGPRGQGRIAKVKADYHLLAGDLWSALTTYDACMAHLGKERALAGGQDSVWYASALEGWAVTRVLVRRMGGLVEEKAPSLTLPLGGTKEKTAKEREKERAAGLVDEFAFSKQSWSDVAEACSLALQIYTKCLAPPSFLLEPAKSVTNETPRDYTHPLIHTNACLSYSRLLLAIWASGGWNGETFDQLLYGGVPPALAETTRPTLAVYTQHSTASSVQRSDIASPASLALTHSARALKAPDQVHLLCSLASIFGCIGFARREAYLLRQLQTLVVSLLAKAIIQQRRQTAVASTSLRKTALAAAEERLGSLVSQVAWEGAGEGTDSVLVLALQTCETYGVNVDVLPLSNIPSDHILSRAASVDGRGPSGGSSLSSPLLNRGSRSSWGASASLDSIMSPTASSLSRDTAEPTSLQDEAPFGWAEQQIGLLKETVCVAELLSDNIAMSFFATLLLRDFHWFLSKDEQARIVRGLQLVTRTAKMQEARELEVSYWGPSEPVCGLILEPMRDDQIPRKRPAGELRRGRGSGATAKGEESTIYNSSSLAQKAPAQKKGEGNVIVAEEKVGFLVTLQNPFEIALELTQISLDTFGADFEADVLHNVSVPPSSFHTIRLSGKAKETGTLVVRGVDLTLAGCAPKTFAFTQMDSSNEKLFIARQSEIEDRKTRLKSSGLDARPSIVAAKRHWQTHSSTKPDDKPAPPKRLAASKAARDKFLECQVLPAQPRLTIQSVGVAVSSGASSASITVLEGQATELKVRVRNESSSPSSSADLPVDFLRFTLDDDLSANARDVLADGDLLAQDAHDVEEDLLQRPVLSYDVEPRSGAHRILPGKSKVLTLKLRAKVDCTRLSIGVEYGFVEGEGRGGLETEEARDFFVKSCKVEVGICVLPIVRLGELEILPLLQKEKEEDDNWCLVSFGVQNVHSHPVKVAFHVNDNDDSDDSPSASTSTPPQRREVVQEVSPSSTIRLSIPIRRLGLTKTDLAQAIPNLSSHRQFIVSRIKFTNAQEREARRRFWILRALWKRLGFFLDQGQGKPGWTDVRTGAKGDLGWDGLAAFGEEDEDSRTRTTVLERLTREPMSVQLEVRSQGEVKVEQPTRLVVRVKDRSSTKEEKRVRMRYRVIALGPPTRRFFNDEGGADDSPEGRRISYDEFRNHQDTHHGGGAGQRLGTRDESSRAVGQYWSFLFVTDGSWSGYLDYSPGKGGQEATVELGVLFLASGTFRFAVTVDEVRSPRPDLQSAAEEEELKGATSEIVQVLVSDDED</sequence>
<evidence type="ECO:0000259" key="4">
    <source>
        <dbReference type="Pfam" id="PF08626"/>
    </source>
</evidence>
<feature type="compositionally biased region" description="Low complexity" evidence="3">
    <location>
        <begin position="1321"/>
        <end position="1330"/>
    </location>
</feature>
<dbReference type="GeneID" id="37041400"/>
<evidence type="ECO:0000313" key="9">
    <source>
        <dbReference type="Proteomes" id="UP000245768"/>
    </source>
</evidence>
<dbReference type="PANTHER" id="PTHR21512">
    <property type="entry name" value="TRAFFICKING PROTEIN PARTICLE COMPLEX SUBUNIT 9"/>
    <property type="match status" value="1"/>
</dbReference>
<proteinExistence type="predicted"/>
<dbReference type="Pfam" id="PF26251">
    <property type="entry name" value="TPR_TRAPPC9-Trs120"/>
    <property type="match status" value="1"/>
</dbReference>
<dbReference type="Proteomes" id="UP000245768">
    <property type="component" value="Unassembled WGS sequence"/>
</dbReference>
<feature type="compositionally biased region" description="Polar residues" evidence="3">
    <location>
        <begin position="362"/>
        <end position="382"/>
    </location>
</feature>
<feature type="region of interest" description="Disordered" evidence="3">
    <location>
        <begin position="1312"/>
        <end position="1341"/>
    </location>
</feature>
<dbReference type="Pfam" id="PF08626">
    <property type="entry name" value="TRAPPC9-Trs120"/>
    <property type="match status" value="1"/>
</dbReference>
<evidence type="ECO:0000259" key="6">
    <source>
        <dbReference type="Pfam" id="PF26254"/>
    </source>
</evidence>
<organism evidence="8 9">
    <name type="scientific">Acaromyces ingoldii</name>
    <dbReference type="NCBI Taxonomy" id="215250"/>
    <lineage>
        <taxon>Eukaryota</taxon>
        <taxon>Fungi</taxon>
        <taxon>Dikarya</taxon>
        <taxon>Basidiomycota</taxon>
        <taxon>Ustilaginomycotina</taxon>
        <taxon>Exobasidiomycetes</taxon>
        <taxon>Exobasidiales</taxon>
        <taxon>Cryptobasidiaceae</taxon>
        <taxon>Acaromyces</taxon>
    </lineage>
</organism>
<dbReference type="FunCoup" id="A0A316YXJ6">
    <property type="interactions" value="53"/>
</dbReference>
<feature type="region of interest" description="Disordered" evidence="3">
    <location>
        <begin position="1530"/>
        <end position="1550"/>
    </location>
</feature>
<keyword evidence="9" id="KW-1185">Reference proteome</keyword>